<dbReference type="EMBL" id="CP006933">
    <property type="protein sequence ID" value="AIS32809.1"/>
    <property type="molecule type" value="Genomic_DNA"/>
</dbReference>
<reference evidence="4" key="4">
    <citation type="submission" date="2020-10" db="EMBL/GenBank/DDBJ databases">
        <title>Dehalococcoides mccartyi of a TCE/Cr reducing biochatode.</title>
        <authorList>
            <person name="Matturro B."/>
        </authorList>
    </citation>
    <scope>NUCLEOTIDE SEQUENCE</scope>
    <source>
        <strain evidence="4">Bin2</strain>
    </source>
</reference>
<evidence type="ECO:0000313" key="4">
    <source>
        <dbReference type="EMBL" id="MBF4474310.1"/>
    </source>
</evidence>
<reference evidence="2" key="2">
    <citation type="submission" date="2014-08" db="EMBL/GenBank/DDBJ databases">
        <authorList>
            <person name="Wibberg D."/>
        </authorList>
    </citation>
    <scope>NUCLEOTIDE SEQUENCE</scope>
</reference>
<dbReference type="EMBL" id="LN515531">
    <property type="protein sequence ID" value="CEA12562.1"/>
    <property type="molecule type" value="Genomic_DNA"/>
</dbReference>
<sequence length="167" mass="18223">MWDRIKHKFEKFPARMGVARKIVELGLRVGPNGKIYCGDVEISDVALARGTGVDRRSIRSTVEVIMEDPELASIFANIFPAGALLKNVASDLGFGVVEVEAQAGTPGILAKATQLISQENISIRQAHAGDPELEENPKLTIITEKPVKGEMIQKFLDIPGVKRVSIY</sequence>
<dbReference type="KEGG" id="mfi:DSM1535_0197"/>
<dbReference type="EMBL" id="JADIIL010000011">
    <property type="protein sequence ID" value="MBF4474310.1"/>
    <property type="molecule type" value="Genomic_DNA"/>
</dbReference>
<reference evidence="3" key="3">
    <citation type="submission" date="2014-09" db="EMBL/GenBank/DDBJ databases">
        <authorList>
            <person name="Bishop-Lilly K.A."/>
            <person name="Broomall S.M."/>
            <person name="Chain P.S."/>
            <person name="Chertkov O."/>
            <person name="Coyne S.R."/>
            <person name="Daligault H.E."/>
            <person name="Davenport K.W."/>
            <person name="Erkkila T."/>
            <person name="Frey K.G."/>
            <person name="Gibbons H.S."/>
            <person name="Gu W."/>
            <person name="Jaissle J."/>
            <person name="Johnson S.L."/>
            <person name="Koroleva G.I."/>
            <person name="Ladner J.T."/>
            <person name="Lo C.-C."/>
            <person name="Minogue T.D."/>
            <person name="Munk C."/>
            <person name="Palacios G.F."/>
            <person name="Redden C.L."/>
            <person name="Rosenzweig C.N."/>
            <person name="Scholz M.B."/>
            <person name="Teshima H."/>
            <person name="Xu Y."/>
        </authorList>
    </citation>
    <scope>NUCLEOTIDE SEQUENCE</scope>
    <source>
        <strain evidence="3">Mb9</strain>
    </source>
</reference>
<dbReference type="STRING" id="2162.BRM9_2005"/>
<keyword evidence="6" id="KW-1185">Reference proteome</keyword>
<dbReference type="OrthoDB" id="30884at2157"/>
<evidence type="ECO:0000313" key="1">
    <source>
        <dbReference type="EMBL" id="AIS32809.1"/>
    </source>
</evidence>
<dbReference type="Proteomes" id="UP000029661">
    <property type="component" value="Chromosome"/>
</dbReference>
<organism evidence="1 5">
    <name type="scientific">Methanobacterium formicicum</name>
    <dbReference type="NCBI Taxonomy" id="2162"/>
    <lineage>
        <taxon>Archaea</taxon>
        <taxon>Methanobacteriati</taxon>
        <taxon>Methanobacteriota</taxon>
        <taxon>Methanomada group</taxon>
        <taxon>Methanobacteria</taxon>
        <taxon>Methanobacteriales</taxon>
        <taxon>Methanobacteriaceae</taxon>
        <taxon>Methanobacterium</taxon>
    </lineage>
</organism>
<dbReference type="RefSeq" id="WP_048071891.1">
    <property type="nucleotide sequence ID" value="NZ_CALCVY010000217.1"/>
</dbReference>
<dbReference type="AlphaFoldDB" id="A0A089ZVP8"/>
<reference evidence="1" key="1">
    <citation type="submission" date="2013-12" db="EMBL/GenBank/DDBJ databases">
        <title>The complete genome sequence of Methanobacterium sp. BRM9.</title>
        <authorList>
            <consortium name="Pastoral Greenhouse Gas Research Consortium"/>
            <person name="Kelly W.J."/>
            <person name="Leahy S.C."/>
            <person name="Perry R."/>
            <person name="Li D."/>
            <person name="Altermann E."/>
            <person name="Lambie S.C."/>
            <person name="Attwood G.T."/>
        </authorList>
    </citation>
    <scope>NUCLEOTIDE SEQUENCE [LARGE SCALE GENOMIC DNA]</scope>
    <source>
        <strain evidence="1">BRM9</strain>
    </source>
</reference>
<dbReference type="PIRSF" id="PIRSF004897">
    <property type="entry name" value="UCP004897_ACT"/>
    <property type="match status" value="1"/>
</dbReference>
<gene>
    <name evidence="1" type="primary">trpY</name>
    <name evidence="1" type="ORF">BRM9_2005</name>
    <name evidence="2" type="ORF">DSM1535_0197</name>
    <name evidence="4" type="ORF">ISP06_02405</name>
    <name evidence="3" type="ORF">MB9_0334</name>
</gene>
<name>A0A089ZVP8_METFO</name>
<evidence type="ECO:0000313" key="5">
    <source>
        <dbReference type="Proteomes" id="UP000029661"/>
    </source>
</evidence>
<dbReference type="GeneID" id="26738597"/>
<dbReference type="SUPFAM" id="SSF55021">
    <property type="entry name" value="ACT-like"/>
    <property type="match status" value="1"/>
</dbReference>
<dbReference type="InterPro" id="IPR014424">
    <property type="entry name" value="UCP004897_ACT"/>
</dbReference>
<evidence type="ECO:0000313" key="2">
    <source>
        <dbReference type="EMBL" id="CEA12562.1"/>
    </source>
</evidence>
<accession>A0A089ZVP8</accession>
<dbReference type="KEGG" id="mfc:BRM9_2005"/>
<dbReference type="Proteomes" id="UP000606900">
    <property type="component" value="Unassembled WGS sequence"/>
</dbReference>
<evidence type="ECO:0000313" key="6">
    <source>
        <dbReference type="Proteomes" id="UP000062768"/>
    </source>
</evidence>
<evidence type="ECO:0000313" key="3">
    <source>
        <dbReference type="EMBL" id="CEL23982.1"/>
    </source>
</evidence>
<proteinExistence type="predicted"/>
<dbReference type="EMBL" id="LN734822">
    <property type="protein sequence ID" value="CEL23982.1"/>
    <property type="molecule type" value="Genomic_DNA"/>
</dbReference>
<dbReference type="Proteomes" id="UP000062768">
    <property type="component" value="Chromosome I"/>
</dbReference>
<protein>
    <submittedName>
        <fullName evidence="2">Amino acid-binding ACT domain-containing protein</fullName>
    </submittedName>
    <submittedName>
        <fullName evidence="4">Amino acid-binding protein</fullName>
    </submittedName>
    <submittedName>
        <fullName evidence="1">Tryptophan-binding regulator TrpY</fullName>
    </submittedName>
</protein>
<dbReference type="PATRIC" id="fig|2162.10.peg.344"/>
<dbReference type="InterPro" id="IPR045865">
    <property type="entry name" value="ACT-like_dom_sf"/>
</dbReference>